<dbReference type="CDD" id="cd04301">
    <property type="entry name" value="NAT_SF"/>
    <property type="match status" value="1"/>
</dbReference>
<dbReference type="EMBL" id="DF967991">
    <property type="protein sequence ID" value="GAO99414.1"/>
    <property type="molecule type" value="Genomic_DNA"/>
</dbReference>
<dbReference type="PANTHER" id="PTHR31435:SF10">
    <property type="entry name" value="BSR4717 PROTEIN"/>
    <property type="match status" value="1"/>
</dbReference>
<keyword evidence="3" id="KW-1185">Reference proteome</keyword>
<dbReference type="SUPFAM" id="SSF55729">
    <property type="entry name" value="Acyl-CoA N-acyltransferases (Nat)"/>
    <property type="match status" value="1"/>
</dbReference>
<dbReference type="STRING" id="157463.GCA_001047075_00346"/>
<organism evidence="2 3">
    <name type="scientific">Fructobacillus ficulneus</name>
    <dbReference type="NCBI Taxonomy" id="157463"/>
    <lineage>
        <taxon>Bacteria</taxon>
        <taxon>Bacillati</taxon>
        <taxon>Bacillota</taxon>
        <taxon>Bacilli</taxon>
        <taxon>Lactobacillales</taxon>
        <taxon>Lactobacillaceae</taxon>
        <taxon>Fructobacillus</taxon>
    </lineage>
</organism>
<dbReference type="InterPro" id="IPR016181">
    <property type="entry name" value="Acyl_CoA_acyltransferase"/>
</dbReference>
<name>A0A0K8MHP8_9LACO</name>
<dbReference type="Pfam" id="PF14542">
    <property type="entry name" value="Acetyltransf_CG"/>
    <property type="match status" value="1"/>
</dbReference>
<feature type="domain" description="N-acetyltransferase" evidence="1">
    <location>
        <begin position="2"/>
        <end position="91"/>
    </location>
</feature>
<sequence length="103" mass="11714">MTIIAQPGAFYYQVDGQTRGEVTYKTDPNRPILVLDHTYVDPALRGQNIARQLVDAVVAQARMENKKIQPACRYAAVLFRRFADEYQDVALPSRPEDEACRLD</sequence>
<evidence type="ECO:0000259" key="1">
    <source>
        <dbReference type="PROSITE" id="PS51729"/>
    </source>
</evidence>
<protein>
    <submittedName>
        <fullName evidence="2">GNAT family acetyltransferase</fullName>
    </submittedName>
</protein>
<dbReference type="OrthoDB" id="9793389at2"/>
<reference evidence="2 3" key="1">
    <citation type="journal article" date="2015" name="BMC Genomics">
        <title>Comparative genomics of Fructobacillus spp. and Leuconostoc spp. reveals niche-specific evolution of Fructobacillus spp.</title>
        <authorList>
            <person name="Endo A."/>
            <person name="Tanizawa Y."/>
            <person name="Tanaka N."/>
            <person name="Maeno S."/>
            <person name="Kumar H."/>
            <person name="Shiwa Y."/>
            <person name="Okada S."/>
            <person name="Yoshikawa H."/>
            <person name="Dicks L."/>
            <person name="Nakagawa J."/>
            <person name="Arita M."/>
        </authorList>
    </citation>
    <scope>NUCLEOTIDE SEQUENCE [LARGE SCALE GENOMIC DNA]</scope>
    <source>
        <strain evidence="2 3">JCM 12225</strain>
    </source>
</reference>
<keyword evidence="2" id="KW-0808">Transferase</keyword>
<dbReference type="InterPro" id="IPR045057">
    <property type="entry name" value="Gcn5-rel_NAT"/>
</dbReference>
<evidence type="ECO:0000313" key="2">
    <source>
        <dbReference type="EMBL" id="GAO99414.1"/>
    </source>
</evidence>
<dbReference type="PROSITE" id="PS51729">
    <property type="entry name" value="GNAT_YJDJ"/>
    <property type="match status" value="1"/>
</dbReference>
<dbReference type="Gene3D" id="3.40.630.30">
    <property type="match status" value="1"/>
</dbReference>
<evidence type="ECO:0000313" key="3">
    <source>
        <dbReference type="Proteomes" id="UP000253891"/>
    </source>
</evidence>
<dbReference type="AlphaFoldDB" id="A0A0K8MHP8"/>
<dbReference type="GO" id="GO:0016740">
    <property type="term" value="F:transferase activity"/>
    <property type="evidence" value="ECO:0007669"/>
    <property type="project" value="UniProtKB-KW"/>
</dbReference>
<dbReference type="Proteomes" id="UP000253891">
    <property type="component" value="Unassembled WGS sequence"/>
</dbReference>
<gene>
    <name evidence="2" type="ORF">FFIC_140060</name>
</gene>
<dbReference type="PANTHER" id="PTHR31435">
    <property type="entry name" value="PROTEIN NATD1"/>
    <property type="match status" value="1"/>
</dbReference>
<proteinExistence type="predicted"/>
<dbReference type="RefSeq" id="WP_083989213.1">
    <property type="nucleotide sequence ID" value="NZ_DF967991.1"/>
</dbReference>
<dbReference type="InterPro" id="IPR031165">
    <property type="entry name" value="GNAT_YJDJ"/>
</dbReference>
<accession>A0A0K8MHP8</accession>